<dbReference type="EMBL" id="FNQY01000010">
    <property type="protein sequence ID" value="SEA18535.1"/>
    <property type="molecule type" value="Genomic_DNA"/>
</dbReference>
<accession>A0A1H3Z494</accession>
<reference evidence="1 2" key="1">
    <citation type="submission" date="2016-10" db="EMBL/GenBank/DDBJ databases">
        <authorList>
            <person name="de Groot N.N."/>
        </authorList>
    </citation>
    <scope>NUCLEOTIDE SEQUENCE [LARGE SCALE GENOMIC DNA]</scope>
    <source>
        <strain evidence="1 2">Vu-144</strain>
    </source>
</reference>
<dbReference type="RefSeq" id="WP_091397392.1">
    <property type="nucleotide sequence ID" value="NZ_FNQY01000010.1"/>
</dbReference>
<dbReference type="Proteomes" id="UP000199041">
    <property type="component" value="Unassembled WGS sequence"/>
</dbReference>
<evidence type="ECO:0000313" key="2">
    <source>
        <dbReference type="Proteomes" id="UP000199041"/>
    </source>
</evidence>
<name>A0A1H3Z494_9BACT</name>
<proteinExistence type="predicted"/>
<dbReference type="STRING" id="551991.SAMN05192529_11011"/>
<evidence type="ECO:0000313" key="1">
    <source>
        <dbReference type="EMBL" id="SEA18535.1"/>
    </source>
</evidence>
<gene>
    <name evidence="1" type="ORF">SAMN05192529_11011</name>
</gene>
<sequence length="123" mass="13606">MKKANEILKEIIGHTGKTLGKIAGEIDKRPQVLYDIRNERVKSISLEIATSLNKIYPELDIQYMTTGNGELINKNASKGATDQDRFNAFVINELASIRAQIKGTLYTDELALLEASIEKALGV</sequence>
<dbReference type="AlphaFoldDB" id="A0A1H3Z494"/>
<keyword evidence="2" id="KW-1185">Reference proteome</keyword>
<protein>
    <submittedName>
        <fullName evidence="1">Uncharacterized protein</fullName>
    </submittedName>
</protein>
<organism evidence="1 2">
    <name type="scientific">Arachidicoccus rhizosphaerae</name>
    <dbReference type="NCBI Taxonomy" id="551991"/>
    <lineage>
        <taxon>Bacteria</taxon>
        <taxon>Pseudomonadati</taxon>
        <taxon>Bacteroidota</taxon>
        <taxon>Chitinophagia</taxon>
        <taxon>Chitinophagales</taxon>
        <taxon>Chitinophagaceae</taxon>
        <taxon>Arachidicoccus</taxon>
    </lineage>
</organism>